<feature type="domain" description="Alpha-L-rhamnosidase C-terminal" evidence="8">
    <location>
        <begin position="807"/>
        <end position="880"/>
    </location>
</feature>
<dbReference type="InterPro" id="IPR016007">
    <property type="entry name" value="Alpha_rhamnosid"/>
</dbReference>
<dbReference type="Pfam" id="PF17390">
    <property type="entry name" value="Bac_rhamnosid_C"/>
    <property type="match status" value="1"/>
</dbReference>
<evidence type="ECO:0000256" key="1">
    <source>
        <dbReference type="ARBA" id="ARBA00001445"/>
    </source>
</evidence>
<keyword evidence="4" id="KW-0732">Signal</keyword>
<dbReference type="Gene3D" id="2.60.420.10">
    <property type="entry name" value="Maltose phosphorylase, domain 3"/>
    <property type="match status" value="1"/>
</dbReference>
<gene>
    <name evidence="9" type="ORF">EZ437_12660</name>
</gene>
<evidence type="ECO:0000256" key="2">
    <source>
        <dbReference type="ARBA" id="ARBA00012652"/>
    </source>
</evidence>
<dbReference type="InterPro" id="IPR035398">
    <property type="entry name" value="Bac_rhamnosid_C"/>
</dbReference>
<evidence type="ECO:0000256" key="4">
    <source>
        <dbReference type="SAM" id="SignalP"/>
    </source>
</evidence>
<organism evidence="9 10">
    <name type="scientific">Pedobacter psychroterrae</name>
    <dbReference type="NCBI Taxonomy" id="2530453"/>
    <lineage>
        <taxon>Bacteria</taxon>
        <taxon>Pseudomonadati</taxon>
        <taxon>Bacteroidota</taxon>
        <taxon>Sphingobacteriia</taxon>
        <taxon>Sphingobacteriales</taxon>
        <taxon>Sphingobacteriaceae</taxon>
        <taxon>Pedobacter</taxon>
    </lineage>
</organism>
<dbReference type="InterPro" id="IPR035396">
    <property type="entry name" value="Bac_rhamnosid6H"/>
</dbReference>
<evidence type="ECO:0000256" key="3">
    <source>
        <dbReference type="ARBA" id="ARBA00022801"/>
    </source>
</evidence>
<dbReference type="EC" id="3.2.1.40" evidence="2"/>
<dbReference type="PANTHER" id="PTHR33307:SF11">
    <property type="entry name" value="ALPHA-L-RHAMNOSIDASE"/>
    <property type="match status" value="1"/>
</dbReference>
<proteinExistence type="predicted"/>
<dbReference type="Pfam" id="PF17389">
    <property type="entry name" value="Bac_rhamnosid6H"/>
    <property type="match status" value="1"/>
</dbReference>
<name>A0A4R0NR72_9SPHI</name>
<dbReference type="InterPro" id="IPR012341">
    <property type="entry name" value="6hp_glycosidase-like_sf"/>
</dbReference>
<protein>
    <recommendedName>
        <fullName evidence="2">alpha-L-rhamnosidase</fullName>
        <ecNumber evidence="2">3.2.1.40</ecNumber>
    </recommendedName>
</protein>
<dbReference type="RefSeq" id="WP_131596375.1">
    <property type="nucleotide sequence ID" value="NZ_SJSL01000002.1"/>
</dbReference>
<evidence type="ECO:0000313" key="9">
    <source>
        <dbReference type="EMBL" id="TCD01574.1"/>
    </source>
</evidence>
<evidence type="ECO:0000313" key="10">
    <source>
        <dbReference type="Proteomes" id="UP000293347"/>
    </source>
</evidence>
<keyword evidence="3" id="KW-0378">Hydrolase</keyword>
<dbReference type="Gene3D" id="1.50.10.10">
    <property type="match status" value="1"/>
</dbReference>
<dbReference type="Pfam" id="PF25788">
    <property type="entry name" value="Ig_Rha78A_N"/>
    <property type="match status" value="1"/>
</dbReference>
<evidence type="ECO:0000259" key="6">
    <source>
        <dbReference type="Pfam" id="PF08531"/>
    </source>
</evidence>
<dbReference type="AlphaFoldDB" id="A0A4R0NR72"/>
<reference evidence="9 10" key="1">
    <citation type="submission" date="2019-02" db="EMBL/GenBank/DDBJ databases">
        <title>Pedobacter sp. RP-1-14 sp. nov., isolated from Arctic soil.</title>
        <authorList>
            <person name="Dahal R.H."/>
        </authorList>
    </citation>
    <scope>NUCLEOTIDE SEQUENCE [LARGE SCALE GENOMIC DNA]</scope>
    <source>
        <strain evidence="9 10">RP-1-14</strain>
    </source>
</reference>
<dbReference type="InterPro" id="IPR008928">
    <property type="entry name" value="6-hairpin_glycosidase_sf"/>
</dbReference>
<dbReference type="GO" id="GO:0005975">
    <property type="term" value="P:carbohydrate metabolic process"/>
    <property type="evidence" value="ECO:0007669"/>
    <property type="project" value="InterPro"/>
</dbReference>
<accession>A0A4R0NR72</accession>
<comment type="catalytic activity">
    <reaction evidence="1">
        <text>Hydrolysis of terminal non-reducing alpha-L-rhamnose residues in alpha-L-rhamnosides.</text>
        <dbReference type="EC" id="3.2.1.40"/>
    </reaction>
</comment>
<dbReference type="Proteomes" id="UP000293347">
    <property type="component" value="Unassembled WGS sequence"/>
</dbReference>
<dbReference type="Pfam" id="PF08531">
    <property type="entry name" value="Bac_rhamnosid_N"/>
    <property type="match status" value="1"/>
</dbReference>
<evidence type="ECO:0000259" key="7">
    <source>
        <dbReference type="Pfam" id="PF17389"/>
    </source>
</evidence>
<dbReference type="InterPro" id="IPR013737">
    <property type="entry name" value="Bac_rhamnosid_N"/>
</dbReference>
<dbReference type="OrthoDB" id="9766741at2"/>
<dbReference type="PANTHER" id="PTHR33307">
    <property type="entry name" value="ALPHA-RHAMNOSIDASE (EUROFUNG)"/>
    <property type="match status" value="1"/>
</dbReference>
<dbReference type="EMBL" id="SJSL01000002">
    <property type="protein sequence ID" value="TCD01574.1"/>
    <property type="molecule type" value="Genomic_DNA"/>
</dbReference>
<dbReference type="Gene3D" id="2.60.40.10">
    <property type="entry name" value="Immunoglobulins"/>
    <property type="match status" value="1"/>
</dbReference>
<evidence type="ECO:0000259" key="8">
    <source>
        <dbReference type="Pfam" id="PF17390"/>
    </source>
</evidence>
<dbReference type="InterPro" id="IPR008902">
    <property type="entry name" value="Rhamnosid_concanavalin"/>
</dbReference>
<keyword evidence="10" id="KW-1185">Reference proteome</keyword>
<dbReference type="GO" id="GO:0030596">
    <property type="term" value="F:alpha-L-rhamnosidase activity"/>
    <property type="evidence" value="ECO:0007669"/>
    <property type="project" value="UniProtKB-EC"/>
</dbReference>
<dbReference type="Gene3D" id="2.60.120.260">
    <property type="entry name" value="Galactose-binding domain-like"/>
    <property type="match status" value="2"/>
</dbReference>
<sequence>MRFRYKSILVLCLSIISFDLFASLQPVNLTVEYKKNPLGIEAARPRLGWWIDTDRSDVRQGAYQIQVSPSKQGLLNGKSVLWNSGRRNTDRNISVLYDGPALKSAQKYYWRVRVWNTKGKASNWSEVAGFATGILTQQEWAKASWISNEVLPDSLKVIPGIHGSGDGLGNKLLKRAVNPYFKKSFQLKKSIAQASVFVSGMGQHELYLNGKKVSADFLTPGWTNYEKRCLYNTYDVTNQLQQGENVLGSIVGGGFFYINRERYRKVVSGYGYPMFRLILQIRFTDGTSTRVVTDESWKTMASPVVYSSIYGGEDYDARLEQKGWNQKSFNDASWKNAIVAKGPDGKMAAQIEYPVRVMDTIPVKKISVPEAGKSIYDFGQNASGIVSIKLSGKRGDKIKITPSELLTDKGFITQKSSGENFYFEYTLKGEGVEEWTPKFTYYGFRYAMIEGVKPTSVELLHTRNSAPGAGSFSSSNELFNKIYHLIDWSLRSNIVSVSTDCPHREKLGWLEQAHLMGESVKFNYDVFHLYNKIVDDMIEAQLPDGMMPSIAPEFVQFDGPFRDDPGYGSAAVILPWYLYKWYGDTDVLQKSYPMMKKYVSYLQRKSVSNVITYGLGDWLDIGPNSPGVSQLTPIALTATAFYYQDVMLLAKMARTLGNKEDTKVYDLLAADIKKAFNAKFFDKNTCVYGSGSQTSYSMPLYLGLVEDGADREKVFENLKDSILVHDKRITAGDIGHRFLVQALAQEGASDLLYQMNNRTDVPGYGYQIKNGATALAEHWSGPTADFLSQNHMIFGHLMEWFYSGLAGIRQQEDDSGYRNFIIDPKFQGIDMDWVKSSYQSVNGIISVSWKKSGSKFTMKVTIPANSSAEVFLKVSSVDEVTINGLKFLAAKEIKQVRKQDGKLILTVPSGTYEFECN</sequence>
<feature type="chain" id="PRO_5020523912" description="alpha-L-rhamnosidase" evidence="4">
    <location>
        <begin position="23"/>
        <end position="917"/>
    </location>
</feature>
<feature type="signal peptide" evidence="4">
    <location>
        <begin position="1"/>
        <end position="22"/>
    </location>
</feature>
<comment type="caution">
    <text evidence="9">The sequence shown here is derived from an EMBL/GenBank/DDBJ whole genome shotgun (WGS) entry which is preliminary data.</text>
</comment>
<feature type="domain" description="Bacterial alpha-L-rhamnosidase N-terminal" evidence="6">
    <location>
        <begin position="189"/>
        <end position="358"/>
    </location>
</feature>
<dbReference type="Pfam" id="PF05592">
    <property type="entry name" value="Bac_rhamnosid"/>
    <property type="match status" value="1"/>
</dbReference>
<dbReference type="InterPro" id="IPR013783">
    <property type="entry name" value="Ig-like_fold"/>
</dbReference>
<dbReference type="SUPFAM" id="SSF48208">
    <property type="entry name" value="Six-hairpin glycosidases"/>
    <property type="match status" value="1"/>
</dbReference>
<dbReference type="PIRSF" id="PIRSF010631">
    <property type="entry name" value="A-rhamnsds"/>
    <property type="match status" value="1"/>
</dbReference>
<feature type="domain" description="Alpha-L-rhamnosidase concanavalin-like" evidence="5">
    <location>
        <begin position="371"/>
        <end position="454"/>
    </location>
</feature>
<evidence type="ECO:0000259" key="5">
    <source>
        <dbReference type="Pfam" id="PF05592"/>
    </source>
</evidence>
<feature type="domain" description="Alpha-L-rhamnosidase six-hairpin glycosidase" evidence="7">
    <location>
        <begin position="469"/>
        <end position="803"/>
    </location>
</feature>